<dbReference type="Proteomes" id="UP000641646">
    <property type="component" value="Unassembled WGS sequence"/>
</dbReference>
<name>A0A926VLI6_9CYAN</name>
<gene>
    <name evidence="1" type="ORF">H6G03_34080</name>
</gene>
<keyword evidence="2" id="KW-1185">Reference proteome</keyword>
<organism evidence="1 2">
    <name type="scientific">Aerosakkonema funiforme FACHB-1375</name>
    <dbReference type="NCBI Taxonomy" id="2949571"/>
    <lineage>
        <taxon>Bacteria</taxon>
        <taxon>Bacillati</taxon>
        <taxon>Cyanobacteriota</taxon>
        <taxon>Cyanophyceae</taxon>
        <taxon>Oscillatoriophycideae</taxon>
        <taxon>Aerosakkonematales</taxon>
        <taxon>Aerosakkonemataceae</taxon>
        <taxon>Aerosakkonema</taxon>
    </lineage>
</organism>
<reference evidence="1" key="2">
    <citation type="submission" date="2020-08" db="EMBL/GenBank/DDBJ databases">
        <authorList>
            <person name="Chen M."/>
            <person name="Teng W."/>
            <person name="Zhao L."/>
            <person name="Hu C."/>
            <person name="Zhou Y."/>
            <person name="Han B."/>
            <person name="Song L."/>
            <person name="Shu W."/>
        </authorList>
    </citation>
    <scope>NUCLEOTIDE SEQUENCE</scope>
    <source>
        <strain evidence="1">FACHB-1375</strain>
    </source>
</reference>
<evidence type="ECO:0000313" key="1">
    <source>
        <dbReference type="EMBL" id="MBD2186031.1"/>
    </source>
</evidence>
<protein>
    <submittedName>
        <fullName evidence="1">Uncharacterized protein</fullName>
    </submittedName>
</protein>
<accession>A0A926VLI6</accession>
<proteinExistence type="predicted"/>
<comment type="caution">
    <text evidence="1">The sequence shown here is derived from an EMBL/GenBank/DDBJ whole genome shotgun (WGS) entry which is preliminary data.</text>
</comment>
<evidence type="ECO:0000313" key="2">
    <source>
        <dbReference type="Proteomes" id="UP000641646"/>
    </source>
</evidence>
<dbReference type="RefSeq" id="WP_190474948.1">
    <property type="nucleotide sequence ID" value="NZ_JACJPW010000160.1"/>
</dbReference>
<dbReference type="EMBL" id="JACJPW010000160">
    <property type="protein sequence ID" value="MBD2186031.1"/>
    <property type="molecule type" value="Genomic_DNA"/>
</dbReference>
<reference evidence="1" key="1">
    <citation type="journal article" date="2015" name="ISME J.">
        <title>Draft Genome Sequence of Streptomyces incarnatus NRRL8089, which Produces the Nucleoside Antibiotic Sinefungin.</title>
        <authorList>
            <person name="Oshima K."/>
            <person name="Hattori M."/>
            <person name="Shimizu H."/>
            <person name="Fukuda K."/>
            <person name="Nemoto M."/>
            <person name="Inagaki K."/>
            <person name="Tamura T."/>
        </authorList>
    </citation>
    <scope>NUCLEOTIDE SEQUENCE</scope>
    <source>
        <strain evidence="1">FACHB-1375</strain>
    </source>
</reference>
<sequence length="142" mass="16376">MTAEKSSKQTEFTFNLRYQPLPHTPDGILFSFIKNHAVYLPKEMVLQALRERWLALAYLERYERGEITEVELRRIGEDAVYALEQHAEHIRHRLGLKRPVKVQSHVDGFSSNSGANGNGLDGSEIAPNILHQKWENHDDEID</sequence>
<dbReference type="AlphaFoldDB" id="A0A926VLI6"/>